<name>A0A178MB90_9CHLR</name>
<dbReference type="OrthoDB" id="160465at2"/>
<keyword evidence="2" id="KW-0472">Membrane</keyword>
<organism evidence="3 4">
    <name type="scientific">Chloroflexus islandicus</name>
    <dbReference type="NCBI Taxonomy" id="1707952"/>
    <lineage>
        <taxon>Bacteria</taxon>
        <taxon>Bacillati</taxon>
        <taxon>Chloroflexota</taxon>
        <taxon>Chloroflexia</taxon>
        <taxon>Chloroflexales</taxon>
        <taxon>Chloroflexineae</taxon>
        <taxon>Chloroflexaceae</taxon>
        <taxon>Chloroflexus</taxon>
    </lineage>
</organism>
<dbReference type="EMBL" id="LWQS01000051">
    <property type="protein sequence ID" value="OAN45833.1"/>
    <property type="molecule type" value="Genomic_DNA"/>
</dbReference>
<reference evidence="3 4" key="1">
    <citation type="submission" date="2016-04" db="EMBL/GenBank/DDBJ databases">
        <title>Chloroflexus islandicus sp. nov., a thermophilic filamentous anoxygenic phototrophic bacterium from geyser Strokkur (Iceland).</title>
        <authorList>
            <person name="Gaisin V.A."/>
            <person name="Kalashnikov A.M."/>
            <person name="Sukhacheva M.V."/>
            <person name="Grouzdev D.S."/>
            <person name="Ivanov T.M."/>
            <person name="Kuznetsov B."/>
            <person name="Gorlenko V.M."/>
        </authorList>
    </citation>
    <scope>NUCLEOTIDE SEQUENCE [LARGE SCALE GENOMIC DNA]</scope>
    <source>
        <strain evidence="4">isl-2</strain>
    </source>
</reference>
<accession>A0A178MB90</accession>
<dbReference type="AlphaFoldDB" id="A0A178MB90"/>
<evidence type="ECO:0000256" key="1">
    <source>
        <dbReference type="SAM" id="MobiDB-lite"/>
    </source>
</evidence>
<dbReference type="RefSeq" id="WP_066787147.1">
    <property type="nucleotide sequence ID" value="NZ_LWQS01000051.1"/>
</dbReference>
<proteinExistence type="predicted"/>
<evidence type="ECO:0000313" key="3">
    <source>
        <dbReference type="EMBL" id="OAN45833.1"/>
    </source>
</evidence>
<evidence type="ECO:0000256" key="2">
    <source>
        <dbReference type="SAM" id="Phobius"/>
    </source>
</evidence>
<feature type="region of interest" description="Disordered" evidence="1">
    <location>
        <begin position="135"/>
        <end position="157"/>
    </location>
</feature>
<dbReference type="Proteomes" id="UP000078287">
    <property type="component" value="Unassembled WGS sequence"/>
</dbReference>
<feature type="transmembrane region" description="Helical" evidence="2">
    <location>
        <begin position="6"/>
        <end position="27"/>
    </location>
</feature>
<feature type="compositionally biased region" description="Polar residues" evidence="1">
    <location>
        <begin position="136"/>
        <end position="147"/>
    </location>
</feature>
<protein>
    <submittedName>
        <fullName evidence="3">Uncharacterized protein</fullName>
    </submittedName>
</protein>
<evidence type="ECO:0000313" key="4">
    <source>
        <dbReference type="Proteomes" id="UP000078287"/>
    </source>
</evidence>
<comment type="caution">
    <text evidence="3">The sequence shown here is derived from an EMBL/GenBank/DDBJ whole genome shotgun (WGS) entry which is preliminary data.</text>
</comment>
<sequence>MHDDAPPIPFWAIGLLGAIFLIGISIFMQQSRSAALIEQFARQPTPALPLPALPQLEVQNLAPEAQAAARAIWQQIATGNRSQPIDPVASSQRVRVAIDVIEPTADGVRIKGTVTNLTTADLLVPISAFELRDSTGESYRSPSSTMASLPPGGSTPLELSVPLPEGRGLLLITHLPPDPPIEQRLLIDVRGARP</sequence>
<keyword evidence="2" id="KW-0812">Transmembrane</keyword>
<gene>
    <name evidence="3" type="ORF">A6A03_13920</name>
</gene>
<keyword evidence="2" id="KW-1133">Transmembrane helix</keyword>
<keyword evidence="4" id="KW-1185">Reference proteome</keyword>
<dbReference type="STRING" id="1707952.A6A03_13920"/>